<keyword evidence="10" id="KW-1003">Cell membrane</keyword>
<dbReference type="InterPro" id="IPR007202">
    <property type="entry name" value="4Fe-4S_dom"/>
</dbReference>
<organism evidence="13 14">
    <name type="scientific">Limnochorda pilosa</name>
    <dbReference type="NCBI Taxonomy" id="1555112"/>
    <lineage>
        <taxon>Bacteria</taxon>
        <taxon>Bacillati</taxon>
        <taxon>Bacillota</taxon>
        <taxon>Limnochordia</taxon>
        <taxon>Limnochordales</taxon>
        <taxon>Limnochordaceae</taxon>
        <taxon>Limnochorda</taxon>
    </lineage>
</organism>
<feature type="region of interest" description="Hydrophobic" evidence="10">
    <location>
        <begin position="1"/>
        <end position="27"/>
    </location>
</feature>
<dbReference type="RefSeq" id="WP_198409593.1">
    <property type="nucleotide sequence ID" value="NZ_AP014924.1"/>
</dbReference>
<evidence type="ECO:0000256" key="6">
    <source>
        <dbReference type="ARBA" id="ARBA00022982"/>
    </source>
</evidence>
<dbReference type="AlphaFoldDB" id="A0A0K2SQH4"/>
<feature type="binding site" evidence="10">
    <location>
        <position position="175"/>
    </location>
    <ligand>
        <name>[4Fe-4S] cluster</name>
        <dbReference type="ChEBI" id="CHEBI:49883"/>
        <label>3</label>
    </ligand>
</feature>
<keyword evidence="5 10" id="KW-1278">Translocase</keyword>
<feature type="domain" description="4Fe-4S ferredoxin-type" evidence="11">
    <location>
        <begin position="207"/>
        <end position="236"/>
    </location>
</feature>
<dbReference type="GO" id="GO:0009055">
    <property type="term" value="F:electron transfer activity"/>
    <property type="evidence" value="ECO:0007669"/>
    <property type="project" value="InterPro"/>
</dbReference>
<dbReference type="PANTHER" id="PTHR43560">
    <property type="entry name" value="ION-TRANSLOCATING OXIDOREDUCTASE COMPLEX SUBUNIT B"/>
    <property type="match status" value="1"/>
</dbReference>
<gene>
    <name evidence="10" type="primary">rnfB</name>
    <name evidence="13" type="ORF">LIP_3430</name>
</gene>
<dbReference type="NCBIfam" id="TIGR01944">
    <property type="entry name" value="rnfB"/>
    <property type="match status" value="1"/>
</dbReference>
<evidence type="ECO:0000313" key="14">
    <source>
        <dbReference type="Proteomes" id="UP000065807"/>
    </source>
</evidence>
<protein>
    <recommendedName>
        <fullName evidence="10">Ion-translocating oxidoreductase complex subunit B</fullName>
        <ecNumber evidence="10">7.-.-.-</ecNumber>
    </recommendedName>
    <alternativeName>
        <fullName evidence="10">Rnf electron transport complex subunit B</fullName>
    </alternativeName>
</protein>
<evidence type="ECO:0000259" key="11">
    <source>
        <dbReference type="PROSITE" id="PS51379"/>
    </source>
</evidence>
<feature type="binding site" evidence="10">
    <location>
        <position position="178"/>
    </location>
    <ligand>
        <name>[4Fe-4S] cluster</name>
        <dbReference type="ChEBI" id="CHEBI:49883"/>
        <label>3</label>
    </ligand>
</feature>
<name>A0A0K2SQH4_LIMPI</name>
<keyword evidence="14" id="KW-1185">Reference proteome</keyword>
<feature type="binding site" evidence="10">
    <location>
        <position position="172"/>
    </location>
    <ligand>
        <name>[4Fe-4S] cluster</name>
        <dbReference type="ChEBI" id="CHEBI:49883"/>
        <label>3</label>
    </ligand>
</feature>
<accession>A0A0K2SQH4</accession>
<dbReference type="InterPro" id="IPR017900">
    <property type="entry name" value="4Fe4S_Fe_S_CS"/>
</dbReference>
<dbReference type="InterPro" id="IPR010207">
    <property type="entry name" value="Elect_transpt_cplx_RnfB/RsxB"/>
</dbReference>
<keyword evidence="4 10" id="KW-0677">Repeat</keyword>
<feature type="binding site" evidence="10">
    <location>
        <position position="50"/>
    </location>
    <ligand>
        <name>[4Fe-4S] cluster</name>
        <dbReference type="ChEBI" id="CHEBI:49883"/>
        <label>1</label>
    </ligand>
</feature>
<dbReference type="PANTHER" id="PTHR43560:SF1">
    <property type="entry name" value="ION-TRANSLOCATING OXIDOREDUCTASE COMPLEX SUBUNIT B"/>
    <property type="match status" value="1"/>
</dbReference>
<evidence type="ECO:0000256" key="1">
    <source>
        <dbReference type="ARBA" id="ARBA00022448"/>
    </source>
</evidence>
<evidence type="ECO:0000256" key="3">
    <source>
        <dbReference type="ARBA" id="ARBA00022723"/>
    </source>
</evidence>
<feature type="binding site" evidence="10">
    <location>
        <position position="152"/>
    </location>
    <ligand>
        <name>[4Fe-4S] cluster</name>
        <dbReference type="ChEBI" id="CHEBI:49883"/>
        <label>3</label>
    </ligand>
</feature>
<dbReference type="GO" id="GO:0051539">
    <property type="term" value="F:4 iron, 4 sulfur cluster binding"/>
    <property type="evidence" value="ECO:0007669"/>
    <property type="project" value="UniProtKB-UniRule"/>
</dbReference>
<evidence type="ECO:0000256" key="5">
    <source>
        <dbReference type="ARBA" id="ARBA00022967"/>
    </source>
</evidence>
<comment type="subcellular location">
    <subcellularLocation>
        <location evidence="10">Cell membrane</location>
    </subcellularLocation>
</comment>
<dbReference type="Gene3D" id="1.10.15.40">
    <property type="entry name" value="Electron transport complex subunit B, putative Fe-S cluster"/>
    <property type="match status" value="1"/>
</dbReference>
<feature type="binding site" evidence="10">
    <location>
        <position position="75"/>
    </location>
    <ligand>
        <name>[4Fe-4S] cluster</name>
        <dbReference type="ChEBI" id="CHEBI:49883"/>
        <label>1</label>
    </ligand>
</feature>
<feature type="domain" description="4Fe-4S ferredoxin-type" evidence="11">
    <location>
        <begin position="237"/>
        <end position="266"/>
    </location>
</feature>
<reference evidence="14" key="2">
    <citation type="journal article" date="2016" name="Int. J. Syst. Evol. Microbiol.">
        <title>Complete genome sequence and cell structure of Limnochorda pilosa, a Gram-negative spore-former within the phylum Firmicutes.</title>
        <authorList>
            <person name="Watanabe M."/>
            <person name="Kojima H."/>
            <person name="Fukui M."/>
        </authorList>
    </citation>
    <scope>NUCLEOTIDE SEQUENCE [LARGE SCALE GENOMIC DNA]</scope>
    <source>
        <strain evidence="14">HC45</strain>
    </source>
</reference>
<evidence type="ECO:0000256" key="10">
    <source>
        <dbReference type="HAMAP-Rule" id="MF_00463"/>
    </source>
</evidence>
<dbReference type="SUPFAM" id="SSF54862">
    <property type="entry name" value="4Fe-4S ferredoxins"/>
    <property type="match status" value="2"/>
</dbReference>
<dbReference type="PROSITE" id="PS51379">
    <property type="entry name" value="4FE4S_FER_2"/>
    <property type="match status" value="4"/>
</dbReference>
<dbReference type="Pfam" id="PF00037">
    <property type="entry name" value="Fer4"/>
    <property type="match status" value="1"/>
</dbReference>
<feature type="domain" description="4Fe-4S" evidence="12">
    <location>
        <begin position="33"/>
        <end position="92"/>
    </location>
</feature>
<feature type="binding site" evidence="10">
    <location>
        <position position="138"/>
    </location>
    <ligand>
        <name>[4Fe-4S] cluster</name>
        <dbReference type="ChEBI" id="CHEBI:49883"/>
        <label>2</label>
    </ligand>
</feature>
<dbReference type="InterPro" id="IPR050395">
    <property type="entry name" value="4Fe4S_Ferredoxin_RnfB"/>
</dbReference>
<dbReference type="Pfam" id="PF13187">
    <property type="entry name" value="Fer4_9"/>
    <property type="match status" value="1"/>
</dbReference>
<evidence type="ECO:0000256" key="9">
    <source>
        <dbReference type="ARBA" id="ARBA00023136"/>
    </source>
</evidence>
<reference evidence="14" key="1">
    <citation type="submission" date="2015-07" db="EMBL/GenBank/DDBJ databases">
        <title>Complete genome sequence and phylogenetic analysis of Limnochorda pilosa.</title>
        <authorList>
            <person name="Watanabe M."/>
            <person name="Kojima H."/>
            <person name="Fukui M."/>
        </authorList>
    </citation>
    <scope>NUCLEOTIDE SEQUENCE [LARGE SCALE GENOMIC DNA]</scope>
    <source>
        <strain evidence="14">HC45</strain>
    </source>
</reference>
<dbReference type="KEGG" id="lpil:LIP_3430"/>
<keyword evidence="7 10" id="KW-0408">Iron</keyword>
<evidence type="ECO:0000256" key="4">
    <source>
        <dbReference type="ARBA" id="ARBA00022737"/>
    </source>
</evidence>
<feature type="binding site" evidence="10">
    <location>
        <position position="142"/>
    </location>
    <ligand>
        <name>[4Fe-4S] cluster</name>
        <dbReference type="ChEBI" id="CHEBI:49883"/>
        <label>2</label>
    </ligand>
</feature>
<dbReference type="HAMAP" id="MF_00463">
    <property type="entry name" value="RsxB_RnfB"/>
    <property type="match status" value="1"/>
</dbReference>
<dbReference type="PROSITE" id="PS00198">
    <property type="entry name" value="4FE4S_FER_1"/>
    <property type="match status" value="1"/>
</dbReference>
<dbReference type="GO" id="GO:0046872">
    <property type="term" value="F:metal ion binding"/>
    <property type="evidence" value="ECO:0007669"/>
    <property type="project" value="UniProtKB-KW"/>
</dbReference>
<dbReference type="Proteomes" id="UP000065807">
    <property type="component" value="Chromosome"/>
</dbReference>
<dbReference type="EMBL" id="AP014924">
    <property type="protein sequence ID" value="BAS29242.1"/>
    <property type="molecule type" value="Genomic_DNA"/>
</dbReference>
<evidence type="ECO:0000259" key="12">
    <source>
        <dbReference type="PROSITE" id="PS51656"/>
    </source>
</evidence>
<comment type="similarity">
    <text evidence="10">Belongs to the 4Fe4S bacterial-type ferredoxin family. RnfB subfamily.</text>
</comment>
<keyword evidence="8 10" id="KW-0411">Iron-sulfur</keyword>
<dbReference type="PATRIC" id="fig|1555112.3.peg.3466"/>
<dbReference type="PROSITE" id="PS51656">
    <property type="entry name" value="4FE4S"/>
    <property type="match status" value="1"/>
</dbReference>
<comment type="function">
    <text evidence="10">Part of a membrane-bound complex that couples electron transfer with translocation of ions across the membrane.</text>
</comment>
<keyword evidence="1 10" id="KW-0813">Transport</keyword>
<feature type="domain" description="4Fe-4S ferredoxin-type" evidence="11">
    <location>
        <begin position="128"/>
        <end position="162"/>
    </location>
</feature>
<feature type="binding site" evidence="10">
    <location>
        <position position="148"/>
    </location>
    <ligand>
        <name>[4Fe-4S] cluster</name>
        <dbReference type="ChEBI" id="CHEBI:49883"/>
        <label>2</label>
    </ligand>
</feature>
<feature type="binding site" evidence="10">
    <location>
        <position position="53"/>
    </location>
    <ligand>
        <name>[4Fe-4S] cluster</name>
        <dbReference type="ChEBI" id="CHEBI:49883"/>
        <label>1</label>
    </ligand>
</feature>
<comment type="cofactor">
    <cofactor evidence="10">
        <name>[4Fe-4S] cluster</name>
        <dbReference type="ChEBI" id="CHEBI:49883"/>
    </cofactor>
    <text evidence="10">Binds 3 [4Fe-4S] clusters.</text>
</comment>
<evidence type="ECO:0000256" key="7">
    <source>
        <dbReference type="ARBA" id="ARBA00023004"/>
    </source>
</evidence>
<evidence type="ECO:0000256" key="2">
    <source>
        <dbReference type="ARBA" id="ARBA00022485"/>
    </source>
</evidence>
<keyword evidence="3 10" id="KW-0479">Metal-binding</keyword>
<evidence type="ECO:0000313" key="13">
    <source>
        <dbReference type="EMBL" id="BAS29242.1"/>
    </source>
</evidence>
<keyword evidence="2 10" id="KW-0004">4Fe-4S</keyword>
<dbReference type="GO" id="GO:0022900">
    <property type="term" value="P:electron transport chain"/>
    <property type="evidence" value="ECO:0007669"/>
    <property type="project" value="UniProtKB-UniRule"/>
</dbReference>
<comment type="subunit">
    <text evidence="10">The complex is composed of six subunits: RnfA, RnfB, RnfC, RnfD, RnfE and RnfG.</text>
</comment>
<keyword evidence="6 10" id="KW-0249">Electron transport</keyword>
<comment type="caution">
    <text evidence="10">Lacks conserved residue(s) required for the propagation of feature annotation.</text>
</comment>
<dbReference type="STRING" id="1555112.LIP_3430"/>
<feature type="domain" description="4Fe-4S ferredoxin-type" evidence="11">
    <location>
        <begin position="163"/>
        <end position="192"/>
    </location>
</feature>
<sequence length="274" mass="28002">MLSSMVIAGGVLGVIGLLFATGLFYAARAFQVEEDGRVELLTNMLPGANCGACGFSGCGGMAKALARGEALPSQCTVANAEQVARIASTLGVDAGRVERQVAQVLCGGVGAKAPRRAEYVGLEDCRAAALTYNGPKGCTYGCLGLGTCVRECPFGALRMGADGLPIVDEALCTGCGICTQVCPRGTIQLVAPDTPAVVRCVSPLGGKQVRAVCQAGCIACKICERACEQDAIHVVDNLARIDSERCNGCGACVAKCPTGCIEVRAGKVHLLEAV</sequence>
<dbReference type="EC" id="7.-.-.-" evidence="10"/>
<feature type="binding site" evidence="10">
    <location>
        <position position="58"/>
    </location>
    <ligand>
        <name>[4Fe-4S] cluster</name>
        <dbReference type="ChEBI" id="CHEBI:49883"/>
        <label>1</label>
    </ligand>
</feature>
<dbReference type="InterPro" id="IPR017896">
    <property type="entry name" value="4Fe4S_Fe-S-bd"/>
</dbReference>
<evidence type="ECO:0000256" key="8">
    <source>
        <dbReference type="ARBA" id="ARBA00023014"/>
    </source>
</evidence>
<dbReference type="GO" id="GO:0005886">
    <property type="term" value="C:plasma membrane"/>
    <property type="evidence" value="ECO:0007669"/>
    <property type="project" value="UniProtKB-SubCell"/>
</dbReference>
<dbReference type="CDD" id="cd10549">
    <property type="entry name" value="MtMvhB_like"/>
    <property type="match status" value="1"/>
</dbReference>
<feature type="binding site" evidence="10">
    <location>
        <position position="182"/>
    </location>
    <ligand>
        <name>[4Fe-4S] cluster</name>
        <dbReference type="ChEBI" id="CHEBI:49883"/>
        <label>2</label>
    </ligand>
</feature>
<proteinExistence type="inferred from homology"/>
<dbReference type="Pfam" id="PF04060">
    <property type="entry name" value="FeS"/>
    <property type="match status" value="1"/>
</dbReference>
<keyword evidence="9 10" id="KW-0472">Membrane</keyword>
<dbReference type="Gene3D" id="3.30.70.20">
    <property type="match status" value="2"/>
</dbReference>